<organism evidence="2 3">
    <name type="scientific">Exophiala spinifera</name>
    <dbReference type="NCBI Taxonomy" id="91928"/>
    <lineage>
        <taxon>Eukaryota</taxon>
        <taxon>Fungi</taxon>
        <taxon>Dikarya</taxon>
        <taxon>Ascomycota</taxon>
        <taxon>Pezizomycotina</taxon>
        <taxon>Eurotiomycetes</taxon>
        <taxon>Chaetothyriomycetidae</taxon>
        <taxon>Chaetothyriales</taxon>
        <taxon>Herpotrichiellaceae</taxon>
        <taxon>Exophiala</taxon>
    </lineage>
</organism>
<dbReference type="SUPFAM" id="SSF56112">
    <property type="entry name" value="Protein kinase-like (PK-like)"/>
    <property type="match status" value="1"/>
</dbReference>
<dbReference type="GO" id="GO:0004672">
    <property type="term" value="F:protein kinase activity"/>
    <property type="evidence" value="ECO:0007669"/>
    <property type="project" value="InterPro"/>
</dbReference>
<name>A0A0D1ZAP8_9EURO</name>
<dbReference type="InterPro" id="IPR011009">
    <property type="entry name" value="Kinase-like_dom_sf"/>
</dbReference>
<sequence>MAEFLSVELVLMIAKDVYLVSKWTYETVSVAQRADEHLAELKRRFEVQLDKIRGFANIYLRDLPPGNERKYPWLRDVKLKYEDLQKLLAGGWTRLALKYDPTYKQFYKAYTTATLEQDPSHLQIPGNREQWLIEDTASPTTSAQLPMTYMPLPLGENVNGQVSESFRREHSGFHQWRSDYKSAKSKIKASINSTVARYKFAGWDKKRMERTLSEVESITDRLFALVPFVMATHPRFPSHSDTKVEVREGVLEAFHQLLGENLGSPQRQREAQLTGATNYLGIQRVIEIDDDETTTAEQHHRLLGEIPIPLDSQGYLSCAALEPENCVQLSAGAMVESDGTSHEVLIEYKGWAADDEKPFIVQRRKDIESLFRVLALARAPFWPNLLKLRGIVVQEAHHRYGFVFDYPPDSLHKQPMSLQEIIASSTTLDGSSDLENRRRIASELAKSLAALHTAGWVHESMCSRYVVIFEDTESRLAYNKPYLVNFEFARSAGSTTQFASAAADHLRLYQHPDRLQPGKAVKYTQKHDLFSFGIVLLEIGLWQTAENMWRSRQECDKVNGVDNLGAKAMYVALAKEKLGFGMGRKYREAVVALLEADQSSIHLLQNVREACSDSFENS</sequence>
<dbReference type="InterPro" id="IPR056002">
    <property type="entry name" value="DUF7580"/>
</dbReference>
<dbReference type="PANTHER" id="PTHR37542">
    <property type="entry name" value="HELO DOMAIN-CONTAINING PROTEIN-RELATED"/>
    <property type="match status" value="1"/>
</dbReference>
<accession>A0A0D1ZAP8</accession>
<evidence type="ECO:0000259" key="1">
    <source>
        <dbReference type="PROSITE" id="PS50011"/>
    </source>
</evidence>
<keyword evidence="3" id="KW-1185">Reference proteome</keyword>
<dbReference type="VEuPathDB" id="FungiDB:PV08_11047"/>
<dbReference type="PANTHER" id="PTHR37542:SF3">
    <property type="entry name" value="PRION-INHIBITION AND PROPAGATION HELO DOMAIN-CONTAINING PROTEIN"/>
    <property type="match status" value="1"/>
</dbReference>
<dbReference type="PROSITE" id="PS50011">
    <property type="entry name" value="PROTEIN_KINASE_DOM"/>
    <property type="match status" value="1"/>
</dbReference>
<dbReference type="Gene3D" id="1.10.510.10">
    <property type="entry name" value="Transferase(Phosphotransferase) domain 1"/>
    <property type="match status" value="1"/>
</dbReference>
<feature type="domain" description="Protein kinase" evidence="1">
    <location>
        <begin position="268"/>
        <end position="616"/>
    </location>
</feature>
<protein>
    <recommendedName>
        <fullName evidence="1">Protein kinase domain-containing protein</fullName>
    </recommendedName>
</protein>
<dbReference type="InterPro" id="IPR000719">
    <property type="entry name" value="Prot_kinase_dom"/>
</dbReference>
<evidence type="ECO:0000313" key="3">
    <source>
        <dbReference type="Proteomes" id="UP000053328"/>
    </source>
</evidence>
<dbReference type="GO" id="GO:0005524">
    <property type="term" value="F:ATP binding"/>
    <property type="evidence" value="ECO:0007669"/>
    <property type="project" value="InterPro"/>
</dbReference>
<dbReference type="RefSeq" id="XP_016230303.1">
    <property type="nucleotide sequence ID" value="XM_016385359.1"/>
</dbReference>
<dbReference type="HOGENOM" id="CLU_442138_0_0_1"/>
<evidence type="ECO:0000313" key="2">
    <source>
        <dbReference type="EMBL" id="KIW10087.1"/>
    </source>
</evidence>
<dbReference type="Proteomes" id="UP000053328">
    <property type="component" value="Unassembled WGS sequence"/>
</dbReference>
<dbReference type="GeneID" id="27338130"/>
<dbReference type="AlphaFoldDB" id="A0A0D1ZAP8"/>
<dbReference type="OrthoDB" id="4121302at2759"/>
<dbReference type="Pfam" id="PF24476">
    <property type="entry name" value="DUF7580"/>
    <property type="match status" value="1"/>
</dbReference>
<proteinExistence type="predicted"/>
<gene>
    <name evidence="2" type="ORF">PV08_11047</name>
</gene>
<reference evidence="2 3" key="1">
    <citation type="submission" date="2015-01" db="EMBL/GenBank/DDBJ databases">
        <title>The Genome Sequence of Exophiala spinifera CBS89968.</title>
        <authorList>
            <consortium name="The Broad Institute Genomics Platform"/>
            <person name="Cuomo C."/>
            <person name="de Hoog S."/>
            <person name="Gorbushina A."/>
            <person name="Stielow B."/>
            <person name="Teixiera M."/>
            <person name="Abouelleil A."/>
            <person name="Chapman S.B."/>
            <person name="Priest M."/>
            <person name="Young S.K."/>
            <person name="Wortman J."/>
            <person name="Nusbaum C."/>
            <person name="Birren B."/>
        </authorList>
    </citation>
    <scope>NUCLEOTIDE SEQUENCE [LARGE SCALE GENOMIC DNA]</scope>
    <source>
        <strain evidence="2 3">CBS 89968</strain>
    </source>
</reference>
<dbReference type="EMBL" id="KN847500">
    <property type="protein sequence ID" value="KIW10087.1"/>
    <property type="molecule type" value="Genomic_DNA"/>
</dbReference>